<reference evidence="1" key="1">
    <citation type="journal article" date="2014" name="Genome Announc.">
        <title>Draft genome sequences of the altered schaedler flora, a defined bacterial community from gnotobiotic mice.</title>
        <authorList>
            <person name="Wannemuehler M.J."/>
            <person name="Overstreet A.M."/>
            <person name="Ward D.V."/>
            <person name="Phillips G.J."/>
        </authorList>
    </citation>
    <scope>NUCLEOTIDE SEQUENCE</scope>
    <source>
        <strain evidence="1">ASF457</strain>
    </source>
</reference>
<accession>V2RGS6</accession>
<dbReference type="EMBL" id="CP097562">
    <property type="protein sequence ID" value="USF25067.1"/>
    <property type="molecule type" value="Genomic_DNA"/>
</dbReference>
<evidence type="ECO:0000313" key="2">
    <source>
        <dbReference type="Proteomes" id="UP000017429"/>
    </source>
</evidence>
<keyword evidence="2" id="KW-1185">Reference proteome</keyword>
<name>V2RGS6_9BACT</name>
<dbReference type="AlphaFoldDB" id="V2RGS6"/>
<reference evidence="1" key="2">
    <citation type="submission" date="2022-05" db="EMBL/GenBank/DDBJ databases">
        <authorList>
            <person name="Proctor A.L."/>
            <person name="Phillips G.J."/>
            <person name="Wannemuehler M.J."/>
        </authorList>
    </citation>
    <scope>NUCLEOTIDE SEQUENCE</scope>
    <source>
        <strain evidence="1">ASF457</strain>
    </source>
</reference>
<dbReference type="RefSeq" id="WP_023275687.1">
    <property type="nucleotide sequence ID" value="NZ_CP097562.1"/>
</dbReference>
<dbReference type="Proteomes" id="UP000017429">
    <property type="component" value="Chromosome"/>
</dbReference>
<sequence length="128" mass="14622">MSNKLLIFVYSFMFIFCINQFSYAVTFEEKKHPESDQFEYIAVFKNTNIDKVYDELIFNTDSVVQGEFKGGIVEIIGMFKDPVEEGARYYVSHDGQKAVIAVSPYEFSFSITLTQSGQDVSVSISRGY</sequence>
<dbReference type="KEGG" id="msch:N508_002162"/>
<proteinExistence type="predicted"/>
<organism evidence="1 2">
    <name type="scientific">Mucispirillum schaedleri ASF457</name>
    <dbReference type="NCBI Taxonomy" id="1379858"/>
    <lineage>
        <taxon>Bacteria</taxon>
        <taxon>Pseudomonadati</taxon>
        <taxon>Deferribacterota</taxon>
        <taxon>Deferribacteres</taxon>
        <taxon>Deferribacterales</taxon>
        <taxon>Mucispirillaceae</taxon>
        <taxon>Mucispirillum</taxon>
    </lineage>
</organism>
<reference evidence="1" key="3">
    <citation type="submission" date="2022-06" db="EMBL/GenBank/DDBJ databases">
        <title>Resources to Facilitate Use of the Altered Schaedler Flora (ASF) Mouse Model to Study Microbiome Function.</title>
        <authorList>
            <person name="Proctor A."/>
            <person name="Parvinroo S."/>
            <person name="Richie T."/>
            <person name="Jia X."/>
            <person name="Lee S.T.M."/>
            <person name="Karp P.D."/>
            <person name="Paley S."/>
            <person name="Kostic A.D."/>
            <person name="Pierre J.F."/>
            <person name="Wannemuehler M.J."/>
            <person name="Phillips G.J."/>
        </authorList>
    </citation>
    <scope>NUCLEOTIDE SEQUENCE</scope>
    <source>
        <strain evidence="1">ASF457</strain>
    </source>
</reference>
<evidence type="ECO:0000313" key="1">
    <source>
        <dbReference type="EMBL" id="USF25067.1"/>
    </source>
</evidence>
<protein>
    <submittedName>
        <fullName evidence="1">Uncharacterized protein</fullName>
    </submittedName>
</protein>
<gene>
    <name evidence="1" type="ORF">N508_002162</name>
</gene>